<dbReference type="Gene3D" id="1.10.357.10">
    <property type="entry name" value="Tetracycline Repressor, domain 2"/>
    <property type="match status" value="1"/>
</dbReference>
<evidence type="ECO:0000256" key="3">
    <source>
        <dbReference type="ARBA" id="ARBA00023163"/>
    </source>
</evidence>
<gene>
    <name evidence="6" type="ORF">GCM10010102_07280</name>
</gene>
<dbReference type="InterPro" id="IPR001647">
    <property type="entry name" value="HTH_TetR"/>
</dbReference>
<dbReference type="PROSITE" id="PS50977">
    <property type="entry name" value="HTH_TETR_2"/>
    <property type="match status" value="1"/>
</dbReference>
<dbReference type="SUPFAM" id="SSF48498">
    <property type="entry name" value="Tetracyclin repressor-like, C-terminal domain"/>
    <property type="match status" value="1"/>
</dbReference>
<dbReference type="PANTHER" id="PTHR30055:SF146">
    <property type="entry name" value="HTH-TYPE TRANSCRIPTIONAL DUAL REGULATOR CECR"/>
    <property type="match status" value="1"/>
</dbReference>
<dbReference type="InterPro" id="IPR050109">
    <property type="entry name" value="HTH-type_TetR-like_transc_reg"/>
</dbReference>
<keyword evidence="2 4" id="KW-0238">DNA-binding</keyword>
<dbReference type="Pfam" id="PF16914">
    <property type="entry name" value="TetR_C_12"/>
    <property type="match status" value="1"/>
</dbReference>
<evidence type="ECO:0000256" key="2">
    <source>
        <dbReference type="ARBA" id="ARBA00023125"/>
    </source>
</evidence>
<sequence length="204" mass="21495">METGTDTPAVATVGRRTATGRGDATRTRILEATARLCTERAGGELSVAQIAEAAGVFPNQVTYHFGSKDSLLVHAAFLALLHDAERLEKLGAQAPDAAAFRRTIARVVLALPSLPAVARALAAGISRPDLAPVVDRHLQLLFRQSERYVARLTAGRGWAADRPLPVEVRTFWSTALGAVLLARAGVGGTPADLDLAGTLTLREG</sequence>
<keyword evidence="3" id="KW-0804">Transcription</keyword>
<dbReference type="Proteomes" id="UP000655589">
    <property type="component" value="Unassembled WGS sequence"/>
</dbReference>
<dbReference type="EMBL" id="BMPT01000002">
    <property type="protein sequence ID" value="GGM14363.1"/>
    <property type="molecule type" value="Genomic_DNA"/>
</dbReference>
<keyword evidence="7" id="KW-1185">Reference proteome</keyword>
<evidence type="ECO:0000313" key="6">
    <source>
        <dbReference type="EMBL" id="GGM14363.1"/>
    </source>
</evidence>
<evidence type="ECO:0000256" key="1">
    <source>
        <dbReference type="ARBA" id="ARBA00023015"/>
    </source>
</evidence>
<evidence type="ECO:0000259" key="5">
    <source>
        <dbReference type="PROSITE" id="PS50977"/>
    </source>
</evidence>
<feature type="DNA-binding region" description="H-T-H motif" evidence="4">
    <location>
        <begin position="46"/>
        <end position="65"/>
    </location>
</feature>
<feature type="domain" description="HTH tetR-type" evidence="5">
    <location>
        <begin position="23"/>
        <end position="83"/>
    </location>
</feature>
<keyword evidence="1" id="KW-0805">Transcription regulation</keyword>
<organism evidence="6 7">
    <name type="scientific">Promicromonospora citrea</name>
    <dbReference type="NCBI Taxonomy" id="43677"/>
    <lineage>
        <taxon>Bacteria</taxon>
        <taxon>Bacillati</taxon>
        <taxon>Actinomycetota</taxon>
        <taxon>Actinomycetes</taxon>
        <taxon>Micrococcales</taxon>
        <taxon>Promicromonosporaceae</taxon>
        <taxon>Promicromonospora</taxon>
    </lineage>
</organism>
<dbReference type="SUPFAM" id="SSF46689">
    <property type="entry name" value="Homeodomain-like"/>
    <property type="match status" value="1"/>
</dbReference>
<dbReference type="InterPro" id="IPR009057">
    <property type="entry name" value="Homeodomain-like_sf"/>
</dbReference>
<evidence type="ECO:0000256" key="4">
    <source>
        <dbReference type="PROSITE-ProRule" id="PRU00335"/>
    </source>
</evidence>
<evidence type="ECO:0000313" key="7">
    <source>
        <dbReference type="Proteomes" id="UP000655589"/>
    </source>
</evidence>
<dbReference type="PANTHER" id="PTHR30055">
    <property type="entry name" value="HTH-TYPE TRANSCRIPTIONAL REGULATOR RUTR"/>
    <property type="match status" value="1"/>
</dbReference>
<dbReference type="InterPro" id="IPR036271">
    <property type="entry name" value="Tet_transcr_reg_TetR-rel_C_sf"/>
</dbReference>
<protein>
    <recommendedName>
        <fullName evidence="5">HTH tetR-type domain-containing protein</fullName>
    </recommendedName>
</protein>
<dbReference type="AlphaFoldDB" id="A0A8H9GF25"/>
<name>A0A8H9GF25_9MICO</name>
<dbReference type="InterPro" id="IPR011075">
    <property type="entry name" value="TetR_C"/>
</dbReference>
<reference evidence="6" key="1">
    <citation type="journal article" date="2014" name="Int. J. Syst. Evol. Microbiol.">
        <title>Complete genome sequence of Corynebacterium casei LMG S-19264T (=DSM 44701T), isolated from a smear-ripened cheese.</title>
        <authorList>
            <consortium name="US DOE Joint Genome Institute (JGI-PGF)"/>
            <person name="Walter F."/>
            <person name="Albersmeier A."/>
            <person name="Kalinowski J."/>
            <person name="Ruckert C."/>
        </authorList>
    </citation>
    <scope>NUCLEOTIDE SEQUENCE</scope>
    <source>
        <strain evidence="6">JCM 3051</strain>
    </source>
</reference>
<dbReference type="RefSeq" id="WP_171104758.1">
    <property type="nucleotide sequence ID" value="NZ_BMPT01000002.1"/>
</dbReference>
<reference evidence="6" key="2">
    <citation type="submission" date="2020-09" db="EMBL/GenBank/DDBJ databases">
        <authorList>
            <person name="Sun Q."/>
            <person name="Ohkuma M."/>
        </authorList>
    </citation>
    <scope>NUCLEOTIDE SEQUENCE</scope>
    <source>
        <strain evidence="6">JCM 3051</strain>
    </source>
</reference>
<dbReference type="GO" id="GO:0000976">
    <property type="term" value="F:transcription cis-regulatory region binding"/>
    <property type="evidence" value="ECO:0007669"/>
    <property type="project" value="TreeGrafter"/>
</dbReference>
<dbReference type="Pfam" id="PF00440">
    <property type="entry name" value="TetR_N"/>
    <property type="match status" value="1"/>
</dbReference>
<dbReference type="PRINTS" id="PR00455">
    <property type="entry name" value="HTHTETR"/>
</dbReference>
<proteinExistence type="predicted"/>
<dbReference type="GO" id="GO:0003700">
    <property type="term" value="F:DNA-binding transcription factor activity"/>
    <property type="evidence" value="ECO:0007669"/>
    <property type="project" value="TreeGrafter"/>
</dbReference>
<accession>A0A8H9GF25</accession>
<comment type="caution">
    <text evidence="6">The sequence shown here is derived from an EMBL/GenBank/DDBJ whole genome shotgun (WGS) entry which is preliminary data.</text>
</comment>